<dbReference type="InterPro" id="IPR017996">
    <property type="entry name" value="MRJP/yellow-related"/>
</dbReference>
<dbReference type="Gene3D" id="2.120.10.30">
    <property type="entry name" value="TolB, C-terminal domain"/>
    <property type="match status" value="1"/>
</dbReference>
<dbReference type="PANTHER" id="PTHR10009">
    <property type="entry name" value="PROTEIN YELLOW-RELATED"/>
    <property type="match status" value="1"/>
</dbReference>
<dbReference type="RefSeq" id="WP_062180075.1">
    <property type="nucleotide sequence ID" value="NZ_BBXL01000009.1"/>
</dbReference>
<reference evidence="5" key="1">
    <citation type="submission" date="2016-11" db="EMBL/GenBank/DDBJ databases">
        <authorList>
            <person name="Varghese N."/>
            <person name="Submissions S."/>
        </authorList>
    </citation>
    <scope>NUCLEOTIDE SEQUENCE [LARGE SCALE GENOMIC DNA]</scope>
    <source>
        <strain evidence="5">DSM 27370</strain>
    </source>
</reference>
<evidence type="ECO:0000313" key="4">
    <source>
        <dbReference type="EMBL" id="SHF45203.1"/>
    </source>
</evidence>
<dbReference type="SUPFAM" id="SSF101898">
    <property type="entry name" value="NHL repeat"/>
    <property type="match status" value="1"/>
</dbReference>
<dbReference type="PROSITE" id="PS51257">
    <property type="entry name" value="PROKAR_LIPOPROTEIN"/>
    <property type="match status" value="1"/>
</dbReference>
<evidence type="ECO:0000313" key="5">
    <source>
        <dbReference type="Proteomes" id="UP000184480"/>
    </source>
</evidence>
<evidence type="ECO:0000256" key="2">
    <source>
        <dbReference type="ARBA" id="ARBA00022525"/>
    </source>
</evidence>
<keyword evidence="2" id="KW-0964">Secreted</keyword>
<feature type="signal peptide" evidence="3">
    <location>
        <begin position="1"/>
        <end position="22"/>
    </location>
</feature>
<gene>
    <name evidence="4" type="ORF">SAMN05444362_106170</name>
</gene>
<evidence type="ECO:0000256" key="3">
    <source>
        <dbReference type="SAM" id="SignalP"/>
    </source>
</evidence>
<dbReference type="InterPro" id="IPR011042">
    <property type="entry name" value="6-blade_b-propeller_TolB-like"/>
</dbReference>
<dbReference type="EMBL" id="FQUC01000006">
    <property type="protein sequence ID" value="SHF45203.1"/>
    <property type="molecule type" value="Genomic_DNA"/>
</dbReference>
<name>A0A1M5BRP1_9BACT</name>
<proteinExistence type="predicted"/>
<dbReference type="PANTHER" id="PTHR10009:SF18">
    <property type="entry name" value="PROTEIN YELLOW-LIKE PROTEIN"/>
    <property type="match status" value="1"/>
</dbReference>
<protein>
    <submittedName>
        <fullName evidence="4">Major royal jelly protein</fullName>
    </submittedName>
</protein>
<sequence length="339" mass="37868">MKQKISLVALAFIVVLLSACSAKDSFEKVAESDYQWTGIAVSGEGRIFVNYPTWQLASPFKVAEIVNGKEIAYPSEEINNLFVCVQSVVIDKLNRLWVLDPANPQFKGVVEGGPKLYQIDIQTNDIVKIYNFPETVYTPTSYLNDVRIDTKDEIAYMTDSEDGGIIVLDLKSGSSWRALNSGCPAVLANLDGIDFKSTGKSKGITNSDGIELSEDNQTLYFSALTANILYQIPTSVLRDTMLVPEERCKEVSVLNNKNVPTDGMVLYNNSLYMADLPNESLWAFDLKTKEGRSFDFGTTIRWADSFAVGADGYIYFTTSQINYPEKERVQYGIYKFKPQ</sequence>
<dbReference type="AlphaFoldDB" id="A0A1M5BRP1"/>
<accession>A0A1M5BRP1</accession>
<dbReference type="OrthoDB" id="9797664at2"/>
<feature type="chain" id="PRO_5009909149" evidence="3">
    <location>
        <begin position="23"/>
        <end position="339"/>
    </location>
</feature>
<keyword evidence="5" id="KW-1185">Reference proteome</keyword>
<comment type="subcellular location">
    <subcellularLocation>
        <location evidence="1">Secreted</location>
    </subcellularLocation>
</comment>
<evidence type="ECO:0000256" key="1">
    <source>
        <dbReference type="ARBA" id="ARBA00004613"/>
    </source>
</evidence>
<dbReference type="Pfam" id="PF03022">
    <property type="entry name" value="MRJP"/>
    <property type="match status" value="1"/>
</dbReference>
<dbReference type="STRING" id="1346286.SAMN05444362_106170"/>
<organism evidence="4 5">
    <name type="scientific">Dysgonomonas macrotermitis</name>
    <dbReference type="NCBI Taxonomy" id="1346286"/>
    <lineage>
        <taxon>Bacteria</taxon>
        <taxon>Pseudomonadati</taxon>
        <taxon>Bacteroidota</taxon>
        <taxon>Bacteroidia</taxon>
        <taxon>Bacteroidales</taxon>
        <taxon>Dysgonomonadaceae</taxon>
        <taxon>Dysgonomonas</taxon>
    </lineage>
</organism>
<dbReference type="GO" id="GO:0005576">
    <property type="term" value="C:extracellular region"/>
    <property type="evidence" value="ECO:0007669"/>
    <property type="project" value="UniProtKB-SubCell"/>
</dbReference>
<keyword evidence="3" id="KW-0732">Signal</keyword>
<dbReference type="Proteomes" id="UP000184480">
    <property type="component" value="Unassembled WGS sequence"/>
</dbReference>